<dbReference type="PANTHER" id="PTHR43420">
    <property type="entry name" value="ACETYLTRANSFERASE"/>
    <property type="match status" value="1"/>
</dbReference>
<evidence type="ECO:0000313" key="7">
    <source>
        <dbReference type="EMBL" id="KAF1301112.1"/>
    </source>
</evidence>
<keyword evidence="4" id="KW-0012">Acyltransferase</keyword>
<keyword evidence="8" id="KW-1185">Reference proteome</keyword>
<evidence type="ECO:0000256" key="5">
    <source>
        <dbReference type="RuleBase" id="RU363094"/>
    </source>
</evidence>
<dbReference type="InterPro" id="IPR000182">
    <property type="entry name" value="GNAT_dom"/>
</dbReference>
<proteinExistence type="inferred from homology"/>
<evidence type="ECO:0000256" key="3">
    <source>
        <dbReference type="ARBA" id="ARBA00022679"/>
    </source>
</evidence>
<dbReference type="SUPFAM" id="SSF55729">
    <property type="entry name" value="Acyl-CoA N-acyltransferases (Nat)"/>
    <property type="match status" value="1"/>
</dbReference>
<dbReference type="PROSITE" id="PS51186">
    <property type="entry name" value="GNAT"/>
    <property type="match status" value="1"/>
</dbReference>
<dbReference type="NCBIfam" id="TIGR01575">
    <property type="entry name" value="rimI"/>
    <property type="match status" value="1"/>
</dbReference>
<comment type="catalytic activity">
    <reaction evidence="5">
        <text>N-terminal L-alanyl-[ribosomal protein bS18] + acetyl-CoA = N-terminal N(alpha)-acetyl-L-alanyl-[ribosomal protein bS18] + CoA + H(+)</text>
        <dbReference type="Rhea" id="RHEA:43756"/>
        <dbReference type="Rhea" id="RHEA-COMP:10676"/>
        <dbReference type="Rhea" id="RHEA-COMP:10677"/>
        <dbReference type="ChEBI" id="CHEBI:15378"/>
        <dbReference type="ChEBI" id="CHEBI:57287"/>
        <dbReference type="ChEBI" id="CHEBI:57288"/>
        <dbReference type="ChEBI" id="CHEBI:64718"/>
        <dbReference type="ChEBI" id="CHEBI:83683"/>
        <dbReference type="EC" id="2.3.1.266"/>
    </reaction>
</comment>
<sequence>MRTIKTKDFFDPAYLATELHNLSNRSYENGSPWNIDQFAEDLFNQQSQYLILEEEGIVGFLSYHQFLDECEIFNLAIHPNYQKKGYGALLLQKLIQTAVEEQIVQIMLEVRVTNFSAQHLYINQGFEVIARRKNYYHSPTEDALIMMKKVRPE</sequence>
<dbReference type="InterPro" id="IPR006464">
    <property type="entry name" value="AcTrfase_RimI/Ard1"/>
</dbReference>
<protein>
    <recommendedName>
        <fullName evidence="5">[Ribosomal protein bS18]-alanine N-acetyltransferase</fullName>
        <ecNumber evidence="5">2.3.1.266</ecNumber>
    </recommendedName>
</protein>
<evidence type="ECO:0000256" key="2">
    <source>
        <dbReference type="ARBA" id="ARBA00022490"/>
    </source>
</evidence>
<dbReference type="EMBL" id="MAEL01000062">
    <property type="protein sequence ID" value="KAF1301112.1"/>
    <property type="molecule type" value="Genomic_DNA"/>
</dbReference>
<dbReference type="InterPro" id="IPR016181">
    <property type="entry name" value="Acyl_CoA_acyltransferase"/>
</dbReference>
<comment type="similarity">
    <text evidence="1 5">Belongs to the acetyltransferase family. RimI subfamily.</text>
</comment>
<dbReference type="RefSeq" id="WP_161903432.1">
    <property type="nucleotide sequence ID" value="NZ_MAEL01000062.1"/>
</dbReference>
<reference evidence="7 8" key="1">
    <citation type="submission" date="2016-06" db="EMBL/GenBank/DDBJ databases">
        <title>Four novel species of enterococci isolated from chicken manure.</title>
        <authorList>
            <person name="Van Tyne D."/>
        </authorList>
    </citation>
    <scope>NUCLEOTIDE SEQUENCE [LARGE SCALE GENOMIC DNA]</scope>
    <source>
        <strain evidence="7 8">CU12B</strain>
    </source>
</reference>
<evidence type="ECO:0000256" key="4">
    <source>
        <dbReference type="ARBA" id="ARBA00023315"/>
    </source>
</evidence>
<dbReference type="InterPro" id="IPR050680">
    <property type="entry name" value="YpeA/RimI_acetyltransf"/>
</dbReference>
<dbReference type="Proteomes" id="UP000782705">
    <property type="component" value="Unassembled WGS sequence"/>
</dbReference>
<dbReference type="PANTHER" id="PTHR43420:SF44">
    <property type="entry name" value="ACETYLTRANSFERASE YPEA"/>
    <property type="match status" value="1"/>
</dbReference>
<comment type="subcellular location">
    <subcellularLocation>
        <location evidence="5">Cytoplasm</location>
    </subcellularLocation>
</comment>
<feature type="domain" description="N-acetyltransferase" evidence="6">
    <location>
        <begin position="1"/>
        <end position="151"/>
    </location>
</feature>
<evidence type="ECO:0000313" key="8">
    <source>
        <dbReference type="Proteomes" id="UP000782705"/>
    </source>
</evidence>
<comment type="caution">
    <text evidence="7">The sequence shown here is derived from an EMBL/GenBank/DDBJ whole genome shotgun (WGS) entry which is preliminary data.</text>
</comment>
<gene>
    <name evidence="7" type="ORF">BAU17_09830</name>
</gene>
<name>A0ABQ6YVK1_9ENTE</name>
<accession>A0ABQ6YVK1</accession>
<dbReference type="CDD" id="cd04301">
    <property type="entry name" value="NAT_SF"/>
    <property type="match status" value="1"/>
</dbReference>
<keyword evidence="3" id="KW-0808">Transferase</keyword>
<dbReference type="Pfam" id="PF00583">
    <property type="entry name" value="Acetyltransf_1"/>
    <property type="match status" value="1"/>
</dbReference>
<organism evidence="7 8">
    <name type="scientific">Candidatus Enterococcus willemsii</name>
    <dbReference type="NCBI Taxonomy" id="1857215"/>
    <lineage>
        <taxon>Bacteria</taxon>
        <taxon>Bacillati</taxon>
        <taxon>Bacillota</taxon>
        <taxon>Bacilli</taxon>
        <taxon>Lactobacillales</taxon>
        <taxon>Enterococcaceae</taxon>
        <taxon>Enterococcus</taxon>
    </lineage>
</organism>
<comment type="function">
    <text evidence="5">Acetylates the N-terminal alanine of ribosomal protein bS18.</text>
</comment>
<evidence type="ECO:0000256" key="1">
    <source>
        <dbReference type="ARBA" id="ARBA00005395"/>
    </source>
</evidence>
<dbReference type="EC" id="2.3.1.266" evidence="5"/>
<keyword evidence="2 5" id="KW-0963">Cytoplasm</keyword>
<dbReference type="Gene3D" id="3.40.630.30">
    <property type="match status" value="1"/>
</dbReference>
<evidence type="ECO:0000259" key="6">
    <source>
        <dbReference type="PROSITE" id="PS51186"/>
    </source>
</evidence>